<accession>A0A2V1JQ33</accession>
<protein>
    <recommendedName>
        <fullName evidence="2">FMN-binding domain-containing protein</fullName>
    </recommendedName>
</protein>
<sequence length="962" mass="104657">MGGVYFFAIIRSQANLQGQVRIIAKKEKEDNMKKRREFLTKALAGAMVVAMTAGTMPVSALAASSVTKTKDGTYTGTATVVADEDEDFTNYPISVDVTVADGKITDVAFSEENQFYVDGADSTEIKKNKKLSTEAMTELKDKIIAQNGTTGVDAKSGATCTSKAMLAAVDSAINEAPEAVKVKYVTMNVPYTDFYAAYNLTDKAVWQVENGLDAVSTATTNKFKGTTGLAKGTYNNGKYIMGVTMAVAVPEETYEALKAENLTANDNYYMTDLDTAPAAFSTMTVNADGTYSFSKLQEASVSGNYITVGELDLNAGYGDYQVTLDGLGTDGTLKTGENETTPYTLYGAILNTTEGKTYGMTCLENLWLGTKRPNVEIAWSIKEGQGLKRGHGAGDEFYQFSDMNGATLKSITLITDLGTIEVPCGENGLELTKYYAGDLSNLQYAIDNDSTELSISGIPSDLENVKISVSGGLATNAEIKDGKVTLKKAPEAGTTYTLTISSSNYPEITRTMSTPIVADQVTELQKWVDKAKATNGYENNADLKEHVAEAEEMIANKEAASADAAELISELTEKVKATYSTVEMEATVKGNYIGIALKNVFLEDLENPTYTLSVRQGRGSVTVAEGKLDALDLTLEKELTAGTEYTLTIVSDNYQDAQIKVTAEEAEADYSKVYDAIDAIPDDLSVYTEESVANLQKVLETVDYSKKVSQQSEVDAYANAIIEATAKLEKKAVTPVAPTHADGLANEKASDGNWYYYVNGKVATNVTTVAKNVNGWYYVKNGKVDFSANTVAKNENGWWIIRGGKVDFSANTVAKNENGWWYIRGGKVDFSANTVAKNENGWWKITNGKVDFGYTGIAKNENGWWRIVNGKVDFNCNSVEKNENGWWYLRGGKVDFSYTGVAKNANGWWRIENGKVNFNFTGIASNQNGSWYLQNGKVNFNYNGKVKYNHKTYTIRGGKVVK</sequence>
<dbReference type="Proteomes" id="UP000245288">
    <property type="component" value="Unassembled WGS sequence"/>
</dbReference>
<dbReference type="EMBL" id="JRFU01000069">
    <property type="protein sequence ID" value="PWE86967.1"/>
    <property type="molecule type" value="Genomic_DNA"/>
</dbReference>
<dbReference type="OrthoDB" id="1816569at2"/>
<keyword evidence="1" id="KW-0175">Coiled coil</keyword>
<organism evidence="3 4">
    <name type="scientific">Eubacterium ramulus</name>
    <dbReference type="NCBI Taxonomy" id="39490"/>
    <lineage>
        <taxon>Bacteria</taxon>
        <taxon>Bacillati</taxon>
        <taxon>Bacillota</taxon>
        <taxon>Clostridia</taxon>
        <taxon>Eubacteriales</taxon>
        <taxon>Eubacteriaceae</taxon>
        <taxon>Eubacterium</taxon>
    </lineage>
</organism>
<dbReference type="GO" id="GO:0010181">
    <property type="term" value="F:FMN binding"/>
    <property type="evidence" value="ECO:0007669"/>
    <property type="project" value="InterPro"/>
</dbReference>
<dbReference type="Pfam" id="PF21540">
    <property type="entry name" value="Choline_bind_4"/>
    <property type="match status" value="9"/>
</dbReference>
<evidence type="ECO:0000256" key="1">
    <source>
        <dbReference type="SAM" id="Coils"/>
    </source>
</evidence>
<dbReference type="InterPro" id="IPR048713">
    <property type="entry name" value="Choline_bind_rpt"/>
</dbReference>
<evidence type="ECO:0000313" key="3">
    <source>
        <dbReference type="EMBL" id="PWE86967.1"/>
    </source>
</evidence>
<dbReference type="SMART" id="SM00900">
    <property type="entry name" value="FMN_bind"/>
    <property type="match status" value="1"/>
</dbReference>
<proteinExistence type="predicted"/>
<evidence type="ECO:0000259" key="2">
    <source>
        <dbReference type="SMART" id="SM00900"/>
    </source>
</evidence>
<dbReference type="Gene3D" id="1.20.1270.90">
    <property type="entry name" value="AF1782-like"/>
    <property type="match status" value="1"/>
</dbReference>
<keyword evidence="4" id="KW-1185">Reference proteome</keyword>
<evidence type="ECO:0000313" key="4">
    <source>
        <dbReference type="Proteomes" id="UP000245288"/>
    </source>
</evidence>
<dbReference type="Pfam" id="PF04205">
    <property type="entry name" value="FMN_bind"/>
    <property type="match status" value="1"/>
</dbReference>
<dbReference type="AlphaFoldDB" id="A0A2V1JQ33"/>
<feature type="coiled-coil region" evidence="1">
    <location>
        <begin position="540"/>
        <end position="574"/>
    </location>
</feature>
<gene>
    <name evidence="3" type="ORF">LG34_06830</name>
</gene>
<reference evidence="3 4" key="1">
    <citation type="submission" date="2014-09" db="EMBL/GenBank/DDBJ databases">
        <title>Butyrate-producing bacteria isolated from human gut.</title>
        <authorList>
            <person name="Zhang Q."/>
            <person name="Zhao L."/>
        </authorList>
    </citation>
    <scope>NUCLEOTIDE SEQUENCE [LARGE SCALE GENOMIC DNA]</scope>
    <source>
        <strain evidence="3 4">21</strain>
    </source>
</reference>
<comment type="caution">
    <text evidence="3">The sequence shown here is derived from an EMBL/GenBank/DDBJ whole genome shotgun (WGS) entry which is preliminary data.</text>
</comment>
<dbReference type="InterPro" id="IPR007329">
    <property type="entry name" value="FMN-bd"/>
</dbReference>
<name>A0A2V1JQ33_EUBRA</name>
<feature type="domain" description="FMN-binding" evidence="2">
    <location>
        <begin position="89"/>
        <end position="176"/>
    </location>
</feature>
<dbReference type="Gene3D" id="3.90.1010.20">
    <property type="match status" value="1"/>
</dbReference>
<dbReference type="GO" id="GO:0016020">
    <property type="term" value="C:membrane"/>
    <property type="evidence" value="ECO:0007669"/>
    <property type="project" value="InterPro"/>
</dbReference>